<dbReference type="SUPFAM" id="SSF100950">
    <property type="entry name" value="NagB/RpiA/CoA transferase-like"/>
    <property type="match status" value="1"/>
</dbReference>
<protein>
    <submittedName>
        <fullName evidence="6">DeoR family glycerol-3-phosphate regulon repressor</fullName>
    </submittedName>
</protein>
<organism evidence="6 7">
    <name type="scientific">Labrys monachus</name>
    <dbReference type="NCBI Taxonomy" id="217067"/>
    <lineage>
        <taxon>Bacteria</taxon>
        <taxon>Pseudomonadati</taxon>
        <taxon>Pseudomonadota</taxon>
        <taxon>Alphaproteobacteria</taxon>
        <taxon>Hyphomicrobiales</taxon>
        <taxon>Xanthobacteraceae</taxon>
        <taxon>Labrys</taxon>
    </lineage>
</organism>
<dbReference type="InterPro" id="IPR037171">
    <property type="entry name" value="NagB/RpiA_transferase-like"/>
</dbReference>
<keyword evidence="7" id="KW-1185">Reference proteome</keyword>
<keyword evidence="3" id="KW-0238">DNA-binding</keyword>
<name>A0ABU0F767_9HYPH</name>
<comment type="caution">
    <text evidence="6">The sequence shown here is derived from an EMBL/GenBank/DDBJ whole genome shotgun (WGS) entry which is preliminary data.</text>
</comment>
<dbReference type="InterPro" id="IPR050313">
    <property type="entry name" value="Carb_Metab_HTH_regulators"/>
</dbReference>
<dbReference type="SMART" id="SM01134">
    <property type="entry name" value="DeoRC"/>
    <property type="match status" value="1"/>
</dbReference>
<dbReference type="PROSITE" id="PS00894">
    <property type="entry name" value="HTH_DEOR_1"/>
    <property type="match status" value="1"/>
</dbReference>
<dbReference type="Proteomes" id="UP001237448">
    <property type="component" value="Unassembled WGS sequence"/>
</dbReference>
<evidence type="ECO:0000256" key="4">
    <source>
        <dbReference type="ARBA" id="ARBA00023163"/>
    </source>
</evidence>
<reference evidence="6 7" key="1">
    <citation type="submission" date="2023-07" db="EMBL/GenBank/DDBJ databases">
        <title>Genomic Encyclopedia of Type Strains, Phase IV (KMG-IV): sequencing the most valuable type-strain genomes for metagenomic binning, comparative biology and taxonomic classification.</title>
        <authorList>
            <person name="Goeker M."/>
        </authorList>
    </citation>
    <scope>NUCLEOTIDE SEQUENCE [LARGE SCALE GENOMIC DNA]</scope>
    <source>
        <strain evidence="6 7">DSM 5896</strain>
    </source>
</reference>
<dbReference type="PANTHER" id="PTHR30363:SF4">
    <property type="entry name" value="GLYCEROL-3-PHOSPHATE REGULON REPRESSOR"/>
    <property type="match status" value="1"/>
</dbReference>
<dbReference type="InterPro" id="IPR018356">
    <property type="entry name" value="Tscrpt_reg_HTH_DeoR_CS"/>
</dbReference>
<dbReference type="InterPro" id="IPR036390">
    <property type="entry name" value="WH_DNA-bd_sf"/>
</dbReference>
<sequence length="270" mass="29384">MAVLTSKTTSRRQMEIVEWLRIRGRATVEDLAMHFSVTPQTIRRDLTDLSKAQIIVRVHGGAMVSSGVVNLSYEARKMIAGEHKKRIGEVTAALIPDHSTVFINIGTTTEEVARALSGHRGLLVITNNLHVAAELYRNDNINVFVLGGSVRQTDGGIVGAQVVDMIGQFRADLAIIGTSAIDTDGTLLDYDIFEVQASRAIIEHARKVILVADSSKFARSAPVRVAHLSEIDLFVTDRLPSPAIADLCRIHKVETIETGDPAAPESDELD</sequence>
<dbReference type="InterPro" id="IPR014036">
    <property type="entry name" value="DeoR-like_C"/>
</dbReference>
<evidence type="ECO:0000259" key="5">
    <source>
        <dbReference type="PROSITE" id="PS51000"/>
    </source>
</evidence>
<evidence type="ECO:0000256" key="2">
    <source>
        <dbReference type="ARBA" id="ARBA00023015"/>
    </source>
</evidence>
<dbReference type="SUPFAM" id="SSF46785">
    <property type="entry name" value="Winged helix' DNA-binding domain"/>
    <property type="match status" value="1"/>
</dbReference>
<dbReference type="InterPro" id="IPR036388">
    <property type="entry name" value="WH-like_DNA-bd_sf"/>
</dbReference>
<dbReference type="PROSITE" id="PS51000">
    <property type="entry name" value="HTH_DEOR_2"/>
    <property type="match status" value="1"/>
</dbReference>
<gene>
    <name evidence="6" type="ORF">J3R73_000250</name>
</gene>
<accession>A0ABU0F767</accession>
<evidence type="ECO:0000256" key="3">
    <source>
        <dbReference type="ARBA" id="ARBA00023125"/>
    </source>
</evidence>
<dbReference type="Gene3D" id="3.40.50.1360">
    <property type="match status" value="1"/>
</dbReference>
<dbReference type="InterPro" id="IPR001034">
    <property type="entry name" value="DeoR_HTH"/>
</dbReference>
<dbReference type="PRINTS" id="PR00037">
    <property type="entry name" value="HTHLACR"/>
</dbReference>
<dbReference type="SMART" id="SM00420">
    <property type="entry name" value="HTH_DEOR"/>
    <property type="match status" value="1"/>
</dbReference>
<keyword evidence="2" id="KW-0805">Transcription regulation</keyword>
<feature type="domain" description="HTH deoR-type" evidence="5">
    <location>
        <begin position="9"/>
        <end position="64"/>
    </location>
</feature>
<keyword evidence="1" id="KW-0678">Repressor</keyword>
<dbReference type="PANTHER" id="PTHR30363">
    <property type="entry name" value="HTH-TYPE TRANSCRIPTIONAL REGULATOR SRLR-RELATED"/>
    <property type="match status" value="1"/>
</dbReference>
<keyword evidence="4" id="KW-0804">Transcription</keyword>
<dbReference type="EMBL" id="JAUSVK010000001">
    <property type="protein sequence ID" value="MDQ0390458.1"/>
    <property type="molecule type" value="Genomic_DNA"/>
</dbReference>
<dbReference type="Pfam" id="PF00455">
    <property type="entry name" value="DeoRC"/>
    <property type="match status" value="1"/>
</dbReference>
<evidence type="ECO:0000256" key="1">
    <source>
        <dbReference type="ARBA" id="ARBA00022491"/>
    </source>
</evidence>
<dbReference type="Pfam" id="PF08220">
    <property type="entry name" value="HTH_DeoR"/>
    <property type="match status" value="1"/>
</dbReference>
<proteinExistence type="predicted"/>
<evidence type="ECO:0000313" key="7">
    <source>
        <dbReference type="Proteomes" id="UP001237448"/>
    </source>
</evidence>
<evidence type="ECO:0000313" key="6">
    <source>
        <dbReference type="EMBL" id="MDQ0390458.1"/>
    </source>
</evidence>
<dbReference type="RefSeq" id="WP_307421639.1">
    <property type="nucleotide sequence ID" value="NZ_JAUSVK010000001.1"/>
</dbReference>
<dbReference type="Gene3D" id="1.10.10.10">
    <property type="entry name" value="Winged helix-like DNA-binding domain superfamily/Winged helix DNA-binding domain"/>
    <property type="match status" value="1"/>
</dbReference>